<dbReference type="InterPro" id="IPR036735">
    <property type="entry name" value="NGN_dom_sf"/>
</dbReference>
<dbReference type="PANTHER" id="PTHR30265">
    <property type="entry name" value="RHO-INTERACTING TRANSCRIPTION TERMINATION FACTOR NUSG"/>
    <property type="match status" value="1"/>
</dbReference>
<dbReference type="InterPro" id="IPR043425">
    <property type="entry name" value="NusG-like"/>
</dbReference>
<dbReference type="AlphaFoldDB" id="A0AA40ZR49"/>
<dbReference type="SUPFAM" id="SSF82679">
    <property type="entry name" value="N-utilization substance G protein NusG, N-terminal domain"/>
    <property type="match status" value="1"/>
</dbReference>
<dbReference type="Gene3D" id="3.30.70.940">
    <property type="entry name" value="NusG, N-terminal domain"/>
    <property type="match status" value="1"/>
</dbReference>
<dbReference type="Proteomes" id="UP000698924">
    <property type="component" value="Unassembled WGS sequence"/>
</dbReference>
<dbReference type="NCBIfam" id="NF033644">
    <property type="entry name" value="antiterm_UpxY"/>
    <property type="match status" value="1"/>
</dbReference>
<dbReference type="PANTHER" id="PTHR30265:SF4">
    <property type="entry name" value="KOW MOTIF FAMILY PROTEIN, EXPRESSED"/>
    <property type="match status" value="1"/>
</dbReference>
<evidence type="ECO:0000256" key="2">
    <source>
        <dbReference type="ARBA" id="ARBA00023015"/>
    </source>
</evidence>
<keyword evidence="1" id="KW-0889">Transcription antitermination</keyword>
<evidence type="ECO:0000256" key="1">
    <source>
        <dbReference type="ARBA" id="ARBA00022814"/>
    </source>
</evidence>
<dbReference type="CDD" id="cd09895">
    <property type="entry name" value="NGN_SP_UpxY"/>
    <property type="match status" value="1"/>
</dbReference>
<evidence type="ECO:0000259" key="4">
    <source>
        <dbReference type="Pfam" id="PF02357"/>
    </source>
</evidence>
<organism evidence="5 6">
    <name type="scientific">Caecibacteroides pullorum</name>
    <dbReference type="NCBI Taxonomy" id="2725562"/>
    <lineage>
        <taxon>Bacteria</taxon>
        <taxon>Pseudomonadati</taxon>
        <taxon>Bacteroidota</taxon>
        <taxon>Bacteroidia</taxon>
        <taxon>Bacteroidales</taxon>
        <taxon>Bacteroidaceae</taxon>
        <taxon>Caecibacteroides</taxon>
    </lineage>
</organism>
<evidence type="ECO:0000313" key="6">
    <source>
        <dbReference type="Proteomes" id="UP000698924"/>
    </source>
</evidence>
<feature type="domain" description="NusG-like N-terminal" evidence="4">
    <location>
        <begin position="10"/>
        <end position="105"/>
    </location>
</feature>
<keyword evidence="6" id="KW-1185">Reference proteome</keyword>
<evidence type="ECO:0000313" key="5">
    <source>
        <dbReference type="EMBL" id="MBM6856421.1"/>
    </source>
</evidence>
<name>A0AA40ZR49_9BACT</name>
<keyword evidence="3" id="KW-0804">Transcription</keyword>
<comment type="caution">
    <text evidence="5">The sequence shown here is derived from an EMBL/GenBank/DDBJ whole genome shotgun (WGS) entry which is preliminary data.</text>
</comment>
<keyword evidence="2" id="KW-0805">Transcription regulation</keyword>
<gene>
    <name evidence="5" type="ORF">H6D15_02170</name>
</gene>
<reference evidence="5 6" key="1">
    <citation type="journal article" date="2021" name="Sci. Rep.">
        <title>The distribution of antibiotic resistance genes in chicken gut microbiota commensals.</title>
        <authorList>
            <person name="Juricova H."/>
            <person name="Matiasovicova J."/>
            <person name="Kubasova T."/>
            <person name="Cejkova D."/>
            <person name="Rychlik I."/>
        </authorList>
    </citation>
    <scope>NUCLEOTIDE SEQUENCE [LARGE SCALE GENOMIC DNA]</scope>
    <source>
        <strain evidence="5 6">An421</strain>
    </source>
</reference>
<protein>
    <submittedName>
        <fullName evidence="5">UpxY family transcription antiterminator</fullName>
    </submittedName>
</protein>
<evidence type="ECO:0000256" key="3">
    <source>
        <dbReference type="ARBA" id="ARBA00023163"/>
    </source>
</evidence>
<dbReference type="Pfam" id="PF02357">
    <property type="entry name" value="NusG"/>
    <property type="match status" value="1"/>
</dbReference>
<dbReference type="GO" id="GO:0031564">
    <property type="term" value="P:transcription antitermination"/>
    <property type="evidence" value="ECO:0007669"/>
    <property type="project" value="UniProtKB-KW"/>
</dbReference>
<accession>A0AA40ZR49</accession>
<dbReference type="RefSeq" id="WP_204971118.1">
    <property type="nucleotide sequence ID" value="NZ_JAAZTS010000002.1"/>
</dbReference>
<sequence>MITPPPAPQKQWLVAYVKSCMEKKTAERLTAMGIEHYLPVQTVERRWSDRIKRMEKLVLPLMIFVHVTPKERPVPLTLSAVSRYMVLRGQHTPAVIPDQQMERFRFMLDYSPEAVCFSASSLSPGDPIRVIKGPLTGLEGELVNLNGKHQVVIRIDLLGCAHVEIPVGYVERIAD</sequence>
<dbReference type="InterPro" id="IPR006645">
    <property type="entry name" value="NGN-like_dom"/>
</dbReference>
<dbReference type="EMBL" id="JACJMO010000002">
    <property type="protein sequence ID" value="MBM6856421.1"/>
    <property type="molecule type" value="Genomic_DNA"/>
</dbReference>
<dbReference type="GO" id="GO:0006354">
    <property type="term" value="P:DNA-templated transcription elongation"/>
    <property type="evidence" value="ECO:0007669"/>
    <property type="project" value="InterPro"/>
</dbReference>
<proteinExistence type="predicted"/>